<gene>
    <name evidence="1" type="primary">ORF3137</name>
</gene>
<reference evidence="1" key="1">
    <citation type="submission" date="2014-12" db="EMBL/GenBank/DDBJ databases">
        <title>Insight into the proteome of Arion vulgaris.</title>
        <authorList>
            <person name="Aradska J."/>
            <person name="Bulat T."/>
            <person name="Smidak R."/>
            <person name="Sarate P."/>
            <person name="Gangsoo J."/>
            <person name="Sialana F."/>
            <person name="Bilban M."/>
            <person name="Lubec G."/>
        </authorList>
    </citation>
    <scope>NUCLEOTIDE SEQUENCE</scope>
    <source>
        <tissue evidence="1">Skin</tissue>
    </source>
</reference>
<organism evidence="1">
    <name type="scientific">Arion vulgaris</name>
    <dbReference type="NCBI Taxonomy" id="1028688"/>
    <lineage>
        <taxon>Eukaryota</taxon>
        <taxon>Metazoa</taxon>
        <taxon>Spiralia</taxon>
        <taxon>Lophotrochozoa</taxon>
        <taxon>Mollusca</taxon>
        <taxon>Gastropoda</taxon>
        <taxon>Heterobranchia</taxon>
        <taxon>Euthyneura</taxon>
        <taxon>Panpulmonata</taxon>
        <taxon>Eupulmonata</taxon>
        <taxon>Stylommatophora</taxon>
        <taxon>Helicina</taxon>
        <taxon>Arionoidea</taxon>
        <taxon>Arionidae</taxon>
        <taxon>Arion</taxon>
    </lineage>
</organism>
<sequence>MALFKFSLLSQELLDDVFPVHPGGLDPWYWPPMLVVIDSLSICIYVQTIAVVTSTHVCKIWVFKSLHIAWLQTMSLLSLGQPFLDTSFLRDFKLTFMDCGHCQNL</sequence>
<name>A0A0B6XW73_9EUPU</name>
<accession>A0A0B6XW73</accession>
<protein>
    <submittedName>
        <fullName evidence="1">Uncharacterized protein</fullName>
    </submittedName>
</protein>
<dbReference type="AlphaFoldDB" id="A0A0B6XW73"/>
<dbReference type="EMBL" id="HACG01001253">
    <property type="protein sequence ID" value="CEK48118.1"/>
    <property type="molecule type" value="Transcribed_RNA"/>
</dbReference>
<evidence type="ECO:0000313" key="1">
    <source>
        <dbReference type="EMBL" id="CEK48118.1"/>
    </source>
</evidence>
<proteinExistence type="predicted"/>